<evidence type="ECO:0000259" key="6">
    <source>
        <dbReference type="Pfam" id="PF00462"/>
    </source>
</evidence>
<reference evidence="7 8" key="1">
    <citation type="submission" date="2018-03" db="EMBL/GenBank/DDBJ databases">
        <authorList>
            <person name="Fogelqvist J."/>
        </authorList>
    </citation>
    <scope>NUCLEOTIDE SEQUENCE [LARGE SCALE GENOMIC DNA]</scope>
</reference>
<geneLocation type="mitochondrion" evidence="7"/>
<dbReference type="SUPFAM" id="SSF52833">
    <property type="entry name" value="Thioredoxin-like"/>
    <property type="match status" value="1"/>
</dbReference>
<evidence type="ECO:0000256" key="3">
    <source>
        <dbReference type="ARBA" id="ARBA00023004"/>
    </source>
</evidence>
<keyword evidence="2" id="KW-0479">Metal-binding</keyword>
<dbReference type="Pfam" id="PF00462">
    <property type="entry name" value="Glutaredoxin"/>
    <property type="match status" value="1"/>
</dbReference>
<keyword evidence="7" id="KW-0496">Mitochondrion</keyword>
<keyword evidence="5" id="KW-0676">Redox-active center</keyword>
<dbReference type="InterPro" id="IPR033658">
    <property type="entry name" value="GRX_PICOT-like"/>
</dbReference>
<protein>
    <recommendedName>
        <fullName evidence="6">Glutaredoxin domain-containing protein</fullName>
    </recommendedName>
</protein>
<dbReference type="FunFam" id="3.40.30.10:FF:000005">
    <property type="entry name" value="Glutaredoxin 5"/>
    <property type="match status" value="1"/>
</dbReference>
<accession>A0A3P3Y9P2</accession>
<dbReference type="InterPro" id="IPR036249">
    <property type="entry name" value="Thioredoxin-like_sf"/>
</dbReference>
<dbReference type="GO" id="GO:0051537">
    <property type="term" value="F:2 iron, 2 sulfur cluster binding"/>
    <property type="evidence" value="ECO:0007669"/>
    <property type="project" value="UniProtKB-KW"/>
</dbReference>
<organism evidence="7 8">
    <name type="scientific">Plasmodiophora brassicae</name>
    <name type="common">Clubroot disease agent</name>
    <dbReference type="NCBI Taxonomy" id="37360"/>
    <lineage>
        <taxon>Eukaryota</taxon>
        <taxon>Sar</taxon>
        <taxon>Rhizaria</taxon>
        <taxon>Endomyxa</taxon>
        <taxon>Phytomyxea</taxon>
        <taxon>Plasmodiophorida</taxon>
        <taxon>Plasmodiophoridae</taxon>
        <taxon>Plasmodiophora</taxon>
    </lineage>
</organism>
<evidence type="ECO:0000313" key="8">
    <source>
        <dbReference type="Proteomes" id="UP000290189"/>
    </source>
</evidence>
<evidence type="ECO:0000256" key="1">
    <source>
        <dbReference type="ARBA" id="ARBA00022714"/>
    </source>
</evidence>
<proteinExistence type="predicted"/>
<dbReference type="PROSITE" id="PS51354">
    <property type="entry name" value="GLUTAREDOXIN_2"/>
    <property type="match status" value="1"/>
</dbReference>
<dbReference type="PANTHER" id="PTHR10293">
    <property type="entry name" value="GLUTAREDOXIN FAMILY MEMBER"/>
    <property type="match status" value="1"/>
</dbReference>
<dbReference type="GO" id="GO:0046872">
    <property type="term" value="F:metal ion binding"/>
    <property type="evidence" value="ECO:0007669"/>
    <property type="project" value="UniProtKB-KW"/>
</dbReference>
<dbReference type="InterPro" id="IPR004480">
    <property type="entry name" value="Monothiol_GRX-rel"/>
</dbReference>
<evidence type="ECO:0000313" key="7">
    <source>
        <dbReference type="EMBL" id="SPQ96710.1"/>
    </source>
</evidence>
<keyword evidence="4" id="KW-0411">Iron-sulfur</keyword>
<dbReference type="Proteomes" id="UP000290189">
    <property type="component" value="Unassembled WGS sequence"/>
</dbReference>
<keyword evidence="1" id="KW-0001">2Fe-2S</keyword>
<feature type="domain" description="Glutaredoxin" evidence="6">
    <location>
        <begin position="75"/>
        <end position="139"/>
    </location>
</feature>
<dbReference type="PANTHER" id="PTHR10293:SF16">
    <property type="entry name" value="GLUTAREDOXIN-RELATED PROTEIN 5, MITOCHONDRIAL"/>
    <property type="match status" value="1"/>
</dbReference>
<dbReference type="NCBIfam" id="TIGR00365">
    <property type="entry name" value="Grx4 family monothiol glutaredoxin"/>
    <property type="match status" value="1"/>
</dbReference>
<keyword evidence="3" id="KW-0408">Iron</keyword>
<dbReference type="AlphaFoldDB" id="A0A3P3Y9P2"/>
<dbReference type="CDD" id="cd03028">
    <property type="entry name" value="GRX_PICOT_like"/>
    <property type="match status" value="1"/>
</dbReference>
<name>A0A3P3Y9P2_PLABS</name>
<evidence type="ECO:0000256" key="5">
    <source>
        <dbReference type="ARBA" id="ARBA00023284"/>
    </source>
</evidence>
<sequence length="171" mass="19332">MMASSMRRGLLRLSSRARRLPSRVRLMTTASGSDDDFKPVWKEPAPPLDPETGVLRFTQEPAVDVIKKDITSSEVFLYMKGTPEAPQCGFSHQVVAILQHYGVPFKSRNILEYPAIREEIKRFSDWPTIPQLYVRGQFVGGCDIITQMYKSGEIKDVLPMPESKNDNSNKA</sequence>
<evidence type="ECO:0000256" key="4">
    <source>
        <dbReference type="ARBA" id="ARBA00023014"/>
    </source>
</evidence>
<evidence type="ECO:0000256" key="2">
    <source>
        <dbReference type="ARBA" id="ARBA00022723"/>
    </source>
</evidence>
<dbReference type="Gene3D" id="3.40.30.10">
    <property type="entry name" value="Glutaredoxin"/>
    <property type="match status" value="1"/>
</dbReference>
<dbReference type="EMBL" id="OVEO01000006">
    <property type="protein sequence ID" value="SPQ96710.1"/>
    <property type="molecule type" value="Genomic_DNA"/>
</dbReference>
<dbReference type="GO" id="GO:0005759">
    <property type="term" value="C:mitochondrial matrix"/>
    <property type="evidence" value="ECO:0007669"/>
    <property type="project" value="TreeGrafter"/>
</dbReference>
<gene>
    <name evidence="7" type="ORF">PLBR_LOCUS3925</name>
</gene>
<dbReference type="InterPro" id="IPR002109">
    <property type="entry name" value="Glutaredoxin"/>
</dbReference>